<feature type="compositionally biased region" description="Basic and acidic residues" evidence="9">
    <location>
        <begin position="596"/>
        <end position="605"/>
    </location>
</feature>
<sequence>MELREYVRACRRRWLWIVVPVLLAAGAAAGLTLTAQPAYRSSMVLFVTTGTGDPDAKASRLNSYIVLLTGPRVAESVIAKLKLPMSTAQVQASLSAQVQDGTDLLVVSATDGSADRSREIVTTATTSLVSLAKQLDPPSTVPTDGPTPSVSIAQNPVTTEVPGNLVRNIGFSAVLGLLIGAVAVAIREATRKTVGEEDDLRRLGLGAVGVISLGGRSGRNGYPDEALAEAFRRLRSLLPDVAGLHSDAGRGTSLLLTGAQPKEGTTAVACGLAIAMAETGATVVLVDANLRSPGVGRYLALDTSRGLSDVLSGTADVPEVLQDSLDGRLTVLPSGEQPPDPGEILASPRLGATVRKLTERFDVVIVDAPPLHGVADAAVLSKVTDGALLVVRANRTRTVDVERSMDLLERVGARLAGAVLNALPKKLPTGGAWHRGAEVPPTSDPELVTQLFGAPDQEDDQFDGPVDGDETVLVRPAGGTARGRAQVADAPVPRAAGMETAVIKGTVVKATVGTPEEAAAHPRDAAGAAAARGQARVVVAQPVPVRPATEPVVFEPGTARADTAQPAGVGQPAGDAERVAGEAVQPEPPHLPAQRTSDEKSQPGE</sequence>
<dbReference type="GO" id="GO:0005886">
    <property type="term" value="C:plasma membrane"/>
    <property type="evidence" value="ECO:0007669"/>
    <property type="project" value="UniProtKB-SubCell"/>
</dbReference>
<dbReference type="GO" id="GO:0004713">
    <property type="term" value="F:protein tyrosine kinase activity"/>
    <property type="evidence" value="ECO:0007669"/>
    <property type="project" value="TreeGrafter"/>
</dbReference>
<evidence type="ECO:0000256" key="4">
    <source>
        <dbReference type="ARBA" id="ARBA00022692"/>
    </source>
</evidence>
<accession>A0A919S5A7</accession>
<dbReference type="NCBIfam" id="TIGR01007">
    <property type="entry name" value="eps_fam"/>
    <property type="match status" value="1"/>
</dbReference>
<comment type="caution">
    <text evidence="11">The sequence shown here is derived from an EMBL/GenBank/DDBJ whole genome shotgun (WGS) entry which is preliminary data.</text>
</comment>
<evidence type="ECO:0000313" key="11">
    <source>
        <dbReference type="EMBL" id="GIM62970.1"/>
    </source>
</evidence>
<evidence type="ECO:0000256" key="6">
    <source>
        <dbReference type="ARBA" id="ARBA00022840"/>
    </source>
</evidence>
<name>A0A919S5A7_9ACTN</name>
<keyword evidence="5" id="KW-0547">Nucleotide-binding</keyword>
<dbReference type="Proteomes" id="UP000681340">
    <property type="component" value="Unassembled WGS sequence"/>
</dbReference>
<evidence type="ECO:0000256" key="3">
    <source>
        <dbReference type="ARBA" id="ARBA00022475"/>
    </source>
</evidence>
<dbReference type="InterPro" id="IPR003856">
    <property type="entry name" value="LPS_length_determ_N"/>
</dbReference>
<keyword evidence="8" id="KW-0472">Membrane</keyword>
<feature type="region of interest" description="Disordered" evidence="9">
    <location>
        <begin position="135"/>
        <end position="155"/>
    </location>
</feature>
<comment type="similarity">
    <text evidence="2">Belongs to the CpsC/CapA family.</text>
</comment>
<evidence type="ECO:0000256" key="7">
    <source>
        <dbReference type="ARBA" id="ARBA00022989"/>
    </source>
</evidence>
<evidence type="ECO:0000256" key="1">
    <source>
        <dbReference type="ARBA" id="ARBA00004651"/>
    </source>
</evidence>
<feature type="compositionally biased region" description="Polar residues" evidence="9">
    <location>
        <begin position="146"/>
        <end position="155"/>
    </location>
</feature>
<feature type="region of interest" description="Disordered" evidence="9">
    <location>
        <begin position="549"/>
        <end position="605"/>
    </location>
</feature>
<dbReference type="InterPro" id="IPR050445">
    <property type="entry name" value="Bact_polysacc_biosynth/exp"/>
</dbReference>
<dbReference type="SUPFAM" id="SSF52540">
    <property type="entry name" value="P-loop containing nucleoside triphosphate hydrolases"/>
    <property type="match status" value="1"/>
</dbReference>
<protein>
    <recommendedName>
        <fullName evidence="10">Polysaccharide chain length determinant N-terminal domain-containing protein</fullName>
    </recommendedName>
</protein>
<dbReference type="RefSeq" id="WP_212986263.1">
    <property type="nucleotide sequence ID" value="NZ_BAABEA010000029.1"/>
</dbReference>
<evidence type="ECO:0000313" key="12">
    <source>
        <dbReference type="Proteomes" id="UP000681340"/>
    </source>
</evidence>
<dbReference type="Pfam" id="PF10609">
    <property type="entry name" value="ParA"/>
    <property type="match status" value="1"/>
</dbReference>
<dbReference type="Pfam" id="PF02706">
    <property type="entry name" value="Wzz"/>
    <property type="match status" value="1"/>
</dbReference>
<gene>
    <name evidence="11" type="ORF">Aau02nite_01030</name>
</gene>
<organism evidence="11 12">
    <name type="scientific">Actinoplanes auranticolor</name>
    <dbReference type="NCBI Taxonomy" id="47988"/>
    <lineage>
        <taxon>Bacteria</taxon>
        <taxon>Bacillati</taxon>
        <taxon>Actinomycetota</taxon>
        <taxon>Actinomycetes</taxon>
        <taxon>Micromonosporales</taxon>
        <taxon>Micromonosporaceae</taxon>
        <taxon>Actinoplanes</taxon>
    </lineage>
</organism>
<keyword evidence="7" id="KW-1133">Transmembrane helix</keyword>
<comment type="subcellular location">
    <subcellularLocation>
        <location evidence="1">Cell membrane</location>
        <topology evidence="1">Multi-pass membrane protein</topology>
    </subcellularLocation>
</comment>
<dbReference type="GO" id="GO:0005524">
    <property type="term" value="F:ATP binding"/>
    <property type="evidence" value="ECO:0007669"/>
    <property type="project" value="UniProtKB-KW"/>
</dbReference>
<dbReference type="InterPro" id="IPR033756">
    <property type="entry name" value="YlxH/NBP35"/>
</dbReference>
<dbReference type="Gene3D" id="3.40.50.300">
    <property type="entry name" value="P-loop containing nucleotide triphosphate hydrolases"/>
    <property type="match status" value="1"/>
</dbReference>
<keyword evidence="6" id="KW-0067">ATP-binding</keyword>
<reference evidence="11" key="1">
    <citation type="submission" date="2021-03" db="EMBL/GenBank/DDBJ databases">
        <title>Whole genome shotgun sequence of Actinoplanes auranticolor NBRC 12245.</title>
        <authorList>
            <person name="Komaki H."/>
            <person name="Tamura T."/>
        </authorList>
    </citation>
    <scope>NUCLEOTIDE SEQUENCE</scope>
    <source>
        <strain evidence="11">NBRC 12245</strain>
    </source>
</reference>
<evidence type="ECO:0000256" key="2">
    <source>
        <dbReference type="ARBA" id="ARBA00006683"/>
    </source>
</evidence>
<evidence type="ECO:0000256" key="9">
    <source>
        <dbReference type="SAM" id="MobiDB-lite"/>
    </source>
</evidence>
<feature type="domain" description="Polysaccharide chain length determinant N-terminal" evidence="10">
    <location>
        <begin position="2"/>
        <end position="81"/>
    </location>
</feature>
<keyword evidence="12" id="KW-1185">Reference proteome</keyword>
<proteinExistence type="inferred from homology"/>
<dbReference type="PANTHER" id="PTHR32309">
    <property type="entry name" value="TYROSINE-PROTEIN KINASE"/>
    <property type="match status" value="1"/>
</dbReference>
<dbReference type="CDD" id="cd05387">
    <property type="entry name" value="BY-kinase"/>
    <property type="match status" value="1"/>
</dbReference>
<keyword evidence="3" id="KW-1003">Cell membrane</keyword>
<dbReference type="EMBL" id="BOQL01000001">
    <property type="protein sequence ID" value="GIM62970.1"/>
    <property type="molecule type" value="Genomic_DNA"/>
</dbReference>
<keyword evidence="4" id="KW-0812">Transmembrane</keyword>
<dbReference type="InterPro" id="IPR005702">
    <property type="entry name" value="Wzc-like_C"/>
</dbReference>
<dbReference type="PANTHER" id="PTHR32309:SF31">
    <property type="entry name" value="CAPSULAR EXOPOLYSACCHARIDE FAMILY"/>
    <property type="match status" value="1"/>
</dbReference>
<evidence type="ECO:0000256" key="8">
    <source>
        <dbReference type="ARBA" id="ARBA00023136"/>
    </source>
</evidence>
<dbReference type="AlphaFoldDB" id="A0A919S5A7"/>
<evidence type="ECO:0000256" key="5">
    <source>
        <dbReference type="ARBA" id="ARBA00022741"/>
    </source>
</evidence>
<dbReference type="InterPro" id="IPR027417">
    <property type="entry name" value="P-loop_NTPase"/>
</dbReference>
<evidence type="ECO:0000259" key="10">
    <source>
        <dbReference type="Pfam" id="PF02706"/>
    </source>
</evidence>